<keyword evidence="1" id="KW-0472">Membrane</keyword>
<dbReference type="SUPFAM" id="SSF52540">
    <property type="entry name" value="P-loop containing nucleoside triphosphate hydrolases"/>
    <property type="match status" value="1"/>
</dbReference>
<feature type="transmembrane region" description="Helical" evidence="1">
    <location>
        <begin position="398"/>
        <end position="419"/>
    </location>
</feature>
<dbReference type="OrthoDB" id="3315716at2"/>
<protein>
    <recommendedName>
        <fullName evidence="4">FtsK domain-containing protein</fullName>
    </recommendedName>
</protein>
<feature type="non-terminal residue" evidence="2">
    <location>
        <position position="1"/>
    </location>
</feature>
<feature type="transmembrane region" description="Helical" evidence="1">
    <location>
        <begin position="69"/>
        <end position="87"/>
    </location>
</feature>
<sequence>GIGLATLVRDGLGYILASDDYGRMIRRAKAAAAVHPEGSPAEQEAFALVATLREQRDAATRQRAREPRAIATGVGTALGVGTVAITVTVGGVAMGAVTLLPVPIIGYLVGRREQRARDAAEKAFSMAAAAGDGQATAEGAAALDAAQPALDGGTLGAAFRACGFSGDITVLDAPPAGPDGTSVTKFRLPPGVTVSMLRRKDEQLAGALGRDLSMIDITKEGAENLGSLWMTDRDPFEDPRPSPLLNHRGPIDAWGDGVPVAWSKRGIAVRLAIRNSSFVVAGMTRSGKGVGAANLISGAALDPRINLRIVAGKVNGEWDPYAKAGVAATYFKPDSARLLALLHALLADMDRRNRVLGELGKSKVTPDTIKKVGGIELLVIDELATYTRTGACPERDEILAALAKLSSVAAGAGILLVLITQYPEVDVVPQA</sequence>
<feature type="non-terminal residue" evidence="2">
    <location>
        <position position="431"/>
    </location>
</feature>
<feature type="transmembrane region" description="Helical" evidence="1">
    <location>
        <begin position="93"/>
        <end position="110"/>
    </location>
</feature>
<evidence type="ECO:0008006" key="4">
    <source>
        <dbReference type="Google" id="ProtNLM"/>
    </source>
</evidence>
<evidence type="ECO:0000256" key="1">
    <source>
        <dbReference type="SAM" id="Phobius"/>
    </source>
</evidence>
<evidence type="ECO:0000313" key="2">
    <source>
        <dbReference type="EMBL" id="RKN54830.1"/>
    </source>
</evidence>
<dbReference type="Gene3D" id="3.40.50.300">
    <property type="entry name" value="P-loop containing nucleotide triphosphate hydrolases"/>
    <property type="match status" value="1"/>
</dbReference>
<reference evidence="2 3" key="1">
    <citation type="journal article" date="2015" name="Antonie Van Leeuwenhoek">
        <title>Streptomyces klenkii sp. nov., isolated from deep marine sediment.</title>
        <authorList>
            <person name="Veyisoglu A."/>
            <person name="Sahin N."/>
        </authorList>
    </citation>
    <scope>NUCLEOTIDE SEQUENCE [LARGE SCALE GENOMIC DNA]</scope>
    <source>
        <strain evidence="2 3">KCTC 29202</strain>
    </source>
</reference>
<proteinExistence type="predicted"/>
<dbReference type="InterPro" id="IPR027417">
    <property type="entry name" value="P-loop_NTPase"/>
</dbReference>
<dbReference type="EMBL" id="RBAM01000102">
    <property type="protein sequence ID" value="RKN54830.1"/>
    <property type="molecule type" value="Genomic_DNA"/>
</dbReference>
<keyword evidence="3" id="KW-1185">Reference proteome</keyword>
<evidence type="ECO:0000313" key="3">
    <source>
        <dbReference type="Proteomes" id="UP000270343"/>
    </source>
</evidence>
<gene>
    <name evidence="2" type="ORF">D7231_34955</name>
</gene>
<keyword evidence="1" id="KW-0812">Transmembrane</keyword>
<dbReference type="Proteomes" id="UP000270343">
    <property type="component" value="Unassembled WGS sequence"/>
</dbReference>
<keyword evidence="1" id="KW-1133">Transmembrane helix</keyword>
<accession>A0A3B0A3B3</accession>
<organism evidence="2 3">
    <name type="scientific">Streptomyces klenkii</name>
    <dbReference type="NCBI Taxonomy" id="1420899"/>
    <lineage>
        <taxon>Bacteria</taxon>
        <taxon>Bacillati</taxon>
        <taxon>Actinomycetota</taxon>
        <taxon>Actinomycetes</taxon>
        <taxon>Kitasatosporales</taxon>
        <taxon>Streptomycetaceae</taxon>
        <taxon>Streptomyces</taxon>
    </lineage>
</organism>
<dbReference type="AlphaFoldDB" id="A0A3B0A3B3"/>
<comment type="caution">
    <text evidence="2">The sequence shown here is derived from an EMBL/GenBank/DDBJ whole genome shotgun (WGS) entry which is preliminary data.</text>
</comment>
<dbReference type="RefSeq" id="WP_158673899.1">
    <property type="nucleotide sequence ID" value="NZ_RBAM01000102.1"/>
</dbReference>
<name>A0A3B0A3B3_9ACTN</name>